<dbReference type="GO" id="GO:0005524">
    <property type="term" value="F:ATP binding"/>
    <property type="evidence" value="ECO:0007669"/>
    <property type="project" value="UniProtKB-KW"/>
</dbReference>
<comment type="caution">
    <text evidence="7">The sequence shown here is derived from an EMBL/GenBank/DDBJ whole genome shotgun (WGS) entry which is preliminary data.</text>
</comment>
<dbReference type="PROSITE" id="PS50929">
    <property type="entry name" value="ABC_TM1F"/>
    <property type="match status" value="1"/>
</dbReference>
<keyword evidence="2 5" id="KW-0812">Transmembrane</keyword>
<name>A0ABW5BQF0_9PROT</name>
<feature type="transmembrane region" description="Helical" evidence="5">
    <location>
        <begin position="26"/>
        <end position="53"/>
    </location>
</feature>
<dbReference type="EMBL" id="JBHUII010000013">
    <property type="protein sequence ID" value="MFD2207675.1"/>
    <property type="molecule type" value="Genomic_DNA"/>
</dbReference>
<sequence>MYNYYEDIVHWLAMSLGHSLTAQVPIWLHSFLHLTLFWAPLAMLVLAITIVVIRLRGVFTYKKPLNLIKEIKEESEFGANAYAFIIQYTLKQQVFLAGLGLLAMPVLYLTLELPKIIINDVISSENFPIIFMNVEFSQSKALFALSAVFLCAISLGGILKYCINVYKGKVGERILRRFRLLIYRCWREGRGPSRRSEIIPLIALEAEPIGGFASDAFSLPVFQGGTFVTILVFMFVQDPVLGAAAITLLPLQLYLIPKLQRRVNVLARHRVKEIRILGGELGDQSSRQDRDRKEIQYIGASLKNVETIRRNIHKVKFLMKALNNFLTALTPFFFYSIGGFLVIENSLTIGALIAVIAAQKEFSSPLKELFKYYQEAANVSIRFQEVIKFLDEKTTNLNKNTV</sequence>
<feature type="transmembrane region" description="Helical" evidence="5">
    <location>
        <begin position="141"/>
        <end position="163"/>
    </location>
</feature>
<evidence type="ECO:0000256" key="2">
    <source>
        <dbReference type="ARBA" id="ARBA00022692"/>
    </source>
</evidence>
<keyword evidence="8" id="KW-1185">Reference proteome</keyword>
<evidence type="ECO:0000256" key="4">
    <source>
        <dbReference type="ARBA" id="ARBA00023136"/>
    </source>
</evidence>
<evidence type="ECO:0000256" key="5">
    <source>
        <dbReference type="SAM" id="Phobius"/>
    </source>
</evidence>
<proteinExistence type="predicted"/>
<organism evidence="7 8">
    <name type="scientific">Kiloniella antarctica</name>
    <dbReference type="NCBI Taxonomy" id="1550907"/>
    <lineage>
        <taxon>Bacteria</taxon>
        <taxon>Pseudomonadati</taxon>
        <taxon>Pseudomonadota</taxon>
        <taxon>Alphaproteobacteria</taxon>
        <taxon>Rhodospirillales</taxon>
        <taxon>Kiloniellaceae</taxon>
        <taxon>Kiloniella</taxon>
    </lineage>
</organism>
<evidence type="ECO:0000313" key="7">
    <source>
        <dbReference type="EMBL" id="MFD2207675.1"/>
    </source>
</evidence>
<feature type="domain" description="ABC transmembrane type-1" evidence="6">
    <location>
        <begin position="115"/>
        <end position="378"/>
    </location>
</feature>
<dbReference type="InterPro" id="IPR036640">
    <property type="entry name" value="ABC1_TM_sf"/>
</dbReference>
<feature type="transmembrane region" description="Helical" evidence="5">
    <location>
        <begin position="94"/>
        <end position="111"/>
    </location>
</feature>
<evidence type="ECO:0000313" key="8">
    <source>
        <dbReference type="Proteomes" id="UP001597294"/>
    </source>
</evidence>
<dbReference type="SUPFAM" id="SSF90123">
    <property type="entry name" value="ABC transporter transmembrane region"/>
    <property type="match status" value="1"/>
</dbReference>
<accession>A0ABW5BQF0</accession>
<evidence type="ECO:0000259" key="6">
    <source>
        <dbReference type="PROSITE" id="PS50929"/>
    </source>
</evidence>
<dbReference type="Gene3D" id="1.20.1560.10">
    <property type="entry name" value="ABC transporter type 1, transmembrane domain"/>
    <property type="match status" value="1"/>
</dbReference>
<evidence type="ECO:0000256" key="3">
    <source>
        <dbReference type="ARBA" id="ARBA00022989"/>
    </source>
</evidence>
<dbReference type="InterPro" id="IPR011527">
    <property type="entry name" value="ABC1_TM_dom"/>
</dbReference>
<keyword evidence="4 5" id="KW-0472">Membrane</keyword>
<keyword evidence="7" id="KW-0067">ATP-binding</keyword>
<dbReference type="Proteomes" id="UP001597294">
    <property type="component" value="Unassembled WGS sequence"/>
</dbReference>
<evidence type="ECO:0000256" key="1">
    <source>
        <dbReference type="ARBA" id="ARBA00004651"/>
    </source>
</evidence>
<comment type="subcellular location">
    <subcellularLocation>
        <location evidence="1">Cell membrane</location>
        <topology evidence="1">Multi-pass membrane protein</topology>
    </subcellularLocation>
</comment>
<feature type="transmembrane region" description="Helical" evidence="5">
    <location>
        <begin position="317"/>
        <end position="334"/>
    </location>
</feature>
<keyword evidence="7" id="KW-0547">Nucleotide-binding</keyword>
<reference evidence="8" key="1">
    <citation type="journal article" date="2019" name="Int. J. Syst. Evol. Microbiol.">
        <title>The Global Catalogue of Microorganisms (GCM) 10K type strain sequencing project: providing services to taxonomists for standard genome sequencing and annotation.</title>
        <authorList>
            <consortium name="The Broad Institute Genomics Platform"/>
            <consortium name="The Broad Institute Genome Sequencing Center for Infectious Disease"/>
            <person name="Wu L."/>
            <person name="Ma J."/>
        </authorList>
    </citation>
    <scope>NUCLEOTIDE SEQUENCE [LARGE SCALE GENOMIC DNA]</scope>
    <source>
        <strain evidence="8">CGMCC 4.7192</strain>
    </source>
</reference>
<gene>
    <name evidence="7" type="ORF">ACFSKO_18825</name>
</gene>
<protein>
    <submittedName>
        <fullName evidence="7">ABC transporter ATP-binding protein</fullName>
    </submittedName>
</protein>
<keyword evidence="3 5" id="KW-1133">Transmembrane helix</keyword>
<dbReference type="RefSeq" id="WP_380254560.1">
    <property type="nucleotide sequence ID" value="NZ_JBHUII010000013.1"/>
</dbReference>